<accession>A0A840FP68</accession>
<dbReference type="Pfam" id="PF04542">
    <property type="entry name" value="Sigma70_r2"/>
    <property type="match status" value="1"/>
</dbReference>
<gene>
    <name evidence="7" type="ORF">GGD71_004509</name>
</gene>
<dbReference type="InterPro" id="IPR013249">
    <property type="entry name" value="RNA_pol_sigma70_r4_t2"/>
</dbReference>
<dbReference type="SUPFAM" id="SSF88659">
    <property type="entry name" value="Sigma3 and sigma4 domains of RNA polymerase sigma factors"/>
    <property type="match status" value="1"/>
</dbReference>
<dbReference type="GO" id="GO:0003677">
    <property type="term" value="F:DNA binding"/>
    <property type="evidence" value="ECO:0007669"/>
    <property type="project" value="InterPro"/>
</dbReference>
<feature type="domain" description="RNA polymerase sigma-70 region 2" evidence="5">
    <location>
        <begin position="3"/>
        <end position="67"/>
    </location>
</feature>
<proteinExistence type="inferred from homology"/>
<keyword evidence="2" id="KW-0805">Transcription regulation</keyword>
<evidence type="ECO:0000256" key="4">
    <source>
        <dbReference type="ARBA" id="ARBA00023163"/>
    </source>
</evidence>
<evidence type="ECO:0000259" key="5">
    <source>
        <dbReference type="Pfam" id="PF04542"/>
    </source>
</evidence>
<dbReference type="InterPro" id="IPR007627">
    <property type="entry name" value="RNA_pol_sigma70_r2"/>
</dbReference>
<dbReference type="InterPro" id="IPR013324">
    <property type="entry name" value="RNA_pol_sigma_r3/r4-like"/>
</dbReference>
<dbReference type="PANTHER" id="PTHR43133:SF63">
    <property type="entry name" value="RNA POLYMERASE SIGMA FACTOR FECI-RELATED"/>
    <property type="match status" value="1"/>
</dbReference>
<evidence type="ECO:0000259" key="6">
    <source>
        <dbReference type="Pfam" id="PF08281"/>
    </source>
</evidence>
<feature type="domain" description="RNA polymerase sigma factor 70 region 4 type 2" evidence="6">
    <location>
        <begin position="98"/>
        <end position="150"/>
    </location>
</feature>
<evidence type="ECO:0000256" key="3">
    <source>
        <dbReference type="ARBA" id="ARBA00023082"/>
    </source>
</evidence>
<evidence type="ECO:0000313" key="8">
    <source>
        <dbReference type="Proteomes" id="UP000524450"/>
    </source>
</evidence>
<comment type="similarity">
    <text evidence="1">Belongs to the sigma-70 factor family. ECF subfamily.</text>
</comment>
<protein>
    <submittedName>
        <fullName evidence="7">RNA polymerase sigma-70 factor (ECF subfamily)</fullName>
    </submittedName>
</protein>
<dbReference type="InterPro" id="IPR013325">
    <property type="entry name" value="RNA_pol_sigma_r2"/>
</dbReference>
<evidence type="ECO:0000256" key="1">
    <source>
        <dbReference type="ARBA" id="ARBA00010641"/>
    </source>
</evidence>
<dbReference type="PANTHER" id="PTHR43133">
    <property type="entry name" value="RNA POLYMERASE ECF-TYPE SIGMA FACTO"/>
    <property type="match status" value="1"/>
</dbReference>
<dbReference type="Pfam" id="PF08281">
    <property type="entry name" value="Sigma70_r4_2"/>
    <property type="match status" value="1"/>
</dbReference>
<dbReference type="SUPFAM" id="SSF88946">
    <property type="entry name" value="Sigma2 domain of RNA polymerase sigma factors"/>
    <property type="match status" value="1"/>
</dbReference>
<dbReference type="EMBL" id="JACIFZ010000005">
    <property type="protein sequence ID" value="MBB4223723.1"/>
    <property type="molecule type" value="Genomic_DNA"/>
</dbReference>
<dbReference type="Proteomes" id="UP000524450">
    <property type="component" value="Unassembled WGS sequence"/>
</dbReference>
<dbReference type="RefSeq" id="WP_184640847.1">
    <property type="nucleotide sequence ID" value="NZ_JACIFZ010000005.1"/>
</dbReference>
<dbReference type="InterPro" id="IPR014284">
    <property type="entry name" value="RNA_pol_sigma-70_dom"/>
</dbReference>
<evidence type="ECO:0000313" key="7">
    <source>
        <dbReference type="EMBL" id="MBB4223723.1"/>
    </source>
</evidence>
<evidence type="ECO:0000256" key="2">
    <source>
        <dbReference type="ARBA" id="ARBA00023015"/>
    </source>
</evidence>
<keyword evidence="3" id="KW-0731">Sigma factor</keyword>
<keyword evidence="4" id="KW-0804">Transcription</keyword>
<reference evidence="7 8" key="1">
    <citation type="submission" date="2020-08" db="EMBL/GenBank/DDBJ databases">
        <title>Genomic Encyclopedia of Type Strains, Phase IV (KMG-V): Genome sequencing to study the core and pangenomes of soil and plant-associated prokaryotes.</title>
        <authorList>
            <person name="Whitman W."/>
        </authorList>
    </citation>
    <scope>NUCLEOTIDE SEQUENCE [LARGE SCALE GENOMIC DNA]</scope>
    <source>
        <strain evidence="7 8">34/80</strain>
    </source>
</reference>
<dbReference type="GO" id="GO:0006352">
    <property type="term" value="P:DNA-templated transcription initiation"/>
    <property type="evidence" value="ECO:0007669"/>
    <property type="project" value="InterPro"/>
</dbReference>
<dbReference type="Gene3D" id="1.10.10.10">
    <property type="entry name" value="Winged helix-like DNA-binding domain superfamily/Winged helix DNA-binding domain"/>
    <property type="match status" value="1"/>
</dbReference>
<dbReference type="NCBIfam" id="TIGR02937">
    <property type="entry name" value="sigma70-ECF"/>
    <property type="match status" value="1"/>
</dbReference>
<organism evidence="7 8">
    <name type="scientific">Variovorax guangxiensis</name>
    <dbReference type="NCBI Taxonomy" id="1775474"/>
    <lineage>
        <taxon>Bacteria</taxon>
        <taxon>Pseudomonadati</taxon>
        <taxon>Pseudomonadota</taxon>
        <taxon>Betaproteobacteria</taxon>
        <taxon>Burkholderiales</taxon>
        <taxon>Comamonadaceae</taxon>
        <taxon>Variovorax</taxon>
    </lineage>
</organism>
<name>A0A840FP68_9BURK</name>
<dbReference type="Gene3D" id="1.10.1740.10">
    <property type="match status" value="1"/>
</dbReference>
<dbReference type="GO" id="GO:0016987">
    <property type="term" value="F:sigma factor activity"/>
    <property type="evidence" value="ECO:0007669"/>
    <property type="project" value="UniProtKB-KW"/>
</dbReference>
<dbReference type="InterPro" id="IPR036388">
    <property type="entry name" value="WH-like_DNA-bd_sf"/>
</dbReference>
<dbReference type="InterPro" id="IPR039425">
    <property type="entry name" value="RNA_pol_sigma-70-like"/>
</dbReference>
<comment type="caution">
    <text evidence="7">The sequence shown here is derived from an EMBL/GenBank/DDBJ whole genome shotgun (WGS) entry which is preliminary data.</text>
</comment>
<sequence>MPERYYRELLRYFVRKSGDGDAGADVVQEAYARVLSLQEKGTTVFEPRALLYQTGRNILVNQARRQAVEARVLETLALVGPDSAPSPERHASARQQIDRLVCLLERMPRKRRDAFLLVRIHGLSHLETAAHMEISVKAVERHMTRALLDCAGYAPGRD</sequence>
<dbReference type="AlphaFoldDB" id="A0A840FP68"/>